<evidence type="ECO:0000256" key="2">
    <source>
        <dbReference type="SAM" id="MobiDB-lite"/>
    </source>
</evidence>
<dbReference type="GO" id="GO:0005509">
    <property type="term" value="F:calcium ion binding"/>
    <property type="evidence" value="ECO:0007669"/>
    <property type="project" value="TreeGrafter"/>
</dbReference>
<keyword evidence="3" id="KW-1133">Transmembrane helix</keyword>
<dbReference type="RefSeq" id="XP_032815998.1">
    <property type="nucleotide sequence ID" value="XM_032960107.1"/>
</dbReference>
<dbReference type="GO" id="GO:0001786">
    <property type="term" value="F:phosphatidylserine binding"/>
    <property type="evidence" value="ECO:0007669"/>
    <property type="project" value="TreeGrafter"/>
</dbReference>
<organism evidence="5 6">
    <name type="scientific">Petromyzon marinus</name>
    <name type="common">Sea lamprey</name>
    <dbReference type="NCBI Taxonomy" id="7757"/>
    <lineage>
        <taxon>Eukaryota</taxon>
        <taxon>Metazoa</taxon>
        <taxon>Chordata</taxon>
        <taxon>Craniata</taxon>
        <taxon>Vertebrata</taxon>
        <taxon>Cyclostomata</taxon>
        <taxon>Hyperoartia</taxon>
        <taxon>Petromyzontiformes</taxon>
        <taxon>Petromyzontidae</taxon>
        <taxon>Petromyzon</taxon>
    </lineage>
</organism>
<feature type="transmembrane region" description="Helical" evidence="3">
    <location>
        <begin position="21"/>
        <end position="43"/>
    </location>
</feature>
<name>A0AAJ7TDL7_PETMA</name>
<sequence length="483" mass="51928">MESPILRYHASVTERPARWEGLVVALGAVALLVTVATSAWRLLRKGRRPTTVPFPNFDHRYLEAKYGRDGSRPHGKRPSFDESADRWYETGGRRSCATSPLRVLFLRHGYEAMDGSAGRARGPPPLSRSASADSVSSVSSVAPDFGFQDDGGGEMGECDPRVEVAVQCEQEERGGGSELRVSLLRARGSVDAAAAPWRVRLTLLGQSGAIHLGDSAQISAADPPNSTLELDQEFSLTMEEGDLEQGRLHLSGVRCEGEAGVGSGGHRGQTKSSGDPEGRPPEAQLRLSELELHVAPFVSWLFLRKSGQATERCGDIRISLNYLPTAERLTVVVVKAQHLVWLGHKASADPYVKVYLLQGGRKVSKVRTAVRKDERSPVYNESFTFSVPRACLPHVCVRVTVAERAPGPGGRAEVVGHVVLGPRSRGAALAHWTAVLASPRRAVAAWHALLRGPPDASAEGAHGHPQQSGGQASIISNTDDLLC</sequence>
<keyword evidence="3" id="KW-0812">Transmembrane</keyword>
<dbReference type="Pfam" id="PF00168">
    <property type="entry name" value="C2"/>
    <property type="match status" value="1"/>
</dbReference>
<evidence type="ECO:0000259" key="4">
    <source>
        <dbReference type="PROSITE" id="PS50004"/>
    </source>
</evidence>
<reference evidence="6" key="1">
    <citation type="submission" date="2025-08" db="UniProtKB">
        <authorList>
            <consortium name="RefSeq"/>
        </authorList>
    </citation>
    <scope>IDENTIFICATION</scope>
    <source>
        <tissue evidence="6">Sperm</tissue>
    </source>
</reference>
<feature type="compositionally biased region" description="Polar residues" evidence="2">
    <location>
        <begin position="465"/>
        <end position="483"/>
    </location>
</feature>
<feature type="region of interest" description="Disordered" evidence="2">
    <location>
        <begin position="258"/>
        <end position="282"/>
    </location>
</feature>
<proteinExistence type="inferred from homology"/>
<dbReference type="InterPro" id="IPR035892">
    <property type="entry name" value="C2_domain_sf"/>
</dbReference>
<feature type="domain" description="C2" evidence="4">
    <location>
        <begin position="312"/>
        <end position="447"/>
    </location>
</feature>
<gene>
    <name evidence="6" type="primary">LOC116945619</name>
</gene>
<dbReference type="GO" id="GO:0005886">
    <property type="term" value="C:plasma membrane"/>
    <property type="evidence" value="ECO:0007669"/>
    <property type="project" value="TreeGrafter"/>
</dbReference>
<dbReference type="CDD" id="cd00276">
    <property type="entry name" value="C2B_Synaptotagmin"/>
    <property type="match status" value="1"/>
</dbReference>
<dbReference type="PANTHER" id="PTHR10024:SF252">
    <property type="entry name" value="SYNAPTOTAGMIN-12"/>
    <property type="match status" value="1"/>
</dbReference>
<comment type="similarity">
    <text evidence="1">Belongs to the synaptotagmin family.</text>
</comment>
<dbReference type="InterPro" id="IPR000008">
    <property type="entry name" value="C2_dom"/>
</dbReference>
<feature type="region of interest" description="Disordered" evidence="2">
    <location>
        <begin position="114"/>
        <end position="153"/>
    </location>
</feature>
<keyword evidence="3" id="KW-0472">Membrane</keyword>
<dbReference type="Gene3D" id="2.60.40.150">
    <property type="entry name" value="C2 domain"/>
    <property type="match status" value="1"/>
</dbReference>
<keyword evidence="5" id="KW-1185">Reference proteome</keyword>
<dbReference type="PROSITE" id="PS50004">
    <property type="entry name" value="C2"/>
    <property type="match status" value="1"/>
</dbReference>
<dbReference type="GO" id="GO:0098793">
    <property type="term" value="C:presynapse"/>
    <property type="evidence" value="ECO:0007669"/>
    <property type="project" value="GOC"/>
</dbReference>
<dbReference type="PANTHER" id="PTHR10024">
    <property type="entry name" value="SYNAPTOTAGMIN"/>
    <property type="match status" value="1"/>
</dbReference>
<evidence type="ECO:0000313" key="6">
    <source>
        <dbReference type="RefSeq" id="XP_032815998.1"/>
    </source>
</evidence>
<dbReference type="GO" id="GO:0070382">
    <property type="term" value="C:exocytic vesicle"/>
    <property type="evidence" value="ECO:0007669"/>
    <property type="project" value="TreeGrafter"/>
</dbReference>
<evidence type="ECO:0000313" key="5">
    <source>
        <dbReference type="Proteomes" id="UP001318040"/>
    </source>
</evidence>
<dbReference type="GO" id="GO:0005544">
    <property type="term" value="F:calcium-dependent phospholipid binding"/>
    <property type="evidence" value="ECO:0007669"/>
    <property type="project" value="TreeGrafter"/>
</dbReference>
<feature type="region of interest" description="Disordered" evidence="2">
    <location>
        <begin position="455"/>
        <end position="483"/>
    </location>
</feature>
<dbReference type="Proteomes" id="UP001318040">
    <property type="component" value="Chromosome 24"/>
</dbReference>
<feature type="compositionally biased region" description="Low complexity" evidence="2">
    <location>
        <begin position="127"/>
        <end position="142"/>
    </location>
</feature>
<accession>A0AAJ7TDL7</accession>
<dbReference type="KEGG" id="pmrn:116945619"/>
<dbReference type="SUPFAM" id="SSF49562">
    <property type="entry name" value="C2 domain (Calcium/lipid-binding domain, CaLB)"/>
    <property type="match status" value="1"/>
</dbReference>
<evidence type="ECO:0000256" key="1">
    <source>
        <dbReference type="ARBA" id="ARBA00006996"/>
    </source>
</evidence>
<protein>
    <submittedName>
        <fullName evidence="6">Synaptotagmin-12-like</fullName>
    </submittedName>
</protein>
<dbReference type="GO" id="GO:0030276">
    <property type="term" value="F:clathrin binding"/>
    <property type="evidence" value="ECO:0007669"/>
    <property type="project" value="TreeGrafter"/>
</dbReference>
<dbReference type="GO" id="GO:0048488">
    <property type="term" value="P:synaptic vesicle endocytosis"/>
    <property type="evidence" value="ECO:0007669"/>
    <property type="project" value="TreeGrafter"/>
</dbReference>
<dbReference type="SMART" id="SM00239">
    <property type="entry name" value="C2"/>
    <property type="match status" value="1"/>
</dbReference>
<dbReference type="AlphaFoldDB" id="A0AAJ7TDL7"/>
<evidence type="ECO:0000256" key="3">
    <source>
        <dbReference type="SAM" id="Phobius"/>
    </source>
</evidence>
<dbReference type="GO" id="GO:0000149">
    <property type="term" value="F:SNARE binding"/>
    <property type="evidence" value="ECO:0007669"/>
    <property type="project" value="TreeGrafter"/>
</dbReference>
<dbReference type="GO" id="GO:0048791">
    <property type="term" value="P:calcium ion-regulated exocytosis of neurotransmitter"/>
    <property type="evidence" value="ECO:0007669"/>
    <property type="project" value="TreeGrafter"/>
</dbReference>